<proteinExistence type="predicted"/>
<organism evidence="1 2">
    <name type="scientific">Ditylenchus destructor</name>
    <dbReference type="NCBI Taxonomy" id="166010"/>
    <lineage>
        <taxon>Eukaryota</taxon>
        <taxon>Metazoa</taxon>
        <taxon>Ecdysozoa</taxon>
        <taxon>Nematoda</taxon>
        <taxon>Chromadorea</taxon>
        <taxon>Rhabditida</taxon>
        <taxon>Tylenchina</taxon>
        <taxon>Tylenchomorpha</taxon>
        <taxon>Sphaerularioidea</taxon>
        <taxon>Anguinidae</taxon>
        <taxon>Anguininae</taxon>
        <taxon>Ditylenchus</taxon>
    </lineage>
</organism>
<protein>
    <submittedName>
        <fullName evidence="1">Uncharacterized protein</fullName>
    </submittedName>
</protein>
<comment type="caution">
    <text evidence="1">The sequence shown here is derived from an EMBL/GenBank/DDBJ whole genome shotgun (WGS) entry which is preliminary data.</text>
</comment>
<dbReference type="Proteomes" id="UP001201812">
    <property type="component" value="Unassembled WGS sequence"/>
</dbReference>
<gene>
    <name evidence="1" type="ORF">DdX_05620</name>
</gene>
<reference evidence="1" key="1">
    <citation type="submission" date="2022-01" db="EMBL/GenBank/DDBJ databases">
        <title>Genome Sequence Resource for Two Populations of Ditylenchus destructor, the Migratory Endoparasitic Phytonematode.</title>
        <authorList>
            <person name="Zhang H."/>
            <person name="Lin R."/>
            <person name="Xie B."/>
        </authorList>
    </citation>
    <scope>NUCLEOTIDE SEQUENCE</scope>
    <source>
        <strain evidence="1">BazhouSP</strain>
    </source>
</reference>
<keyword evidence="2" id="KW-1185">Reference proteome</keyword>
<dbReference type="EMBL" id="JAKKPZ010000006">
    <property type="protein sequence ID" value="KAI1720237.1"/>
    <property type="molecule type" value="Genomic_DNA"/>
</dbReference>
<name>A0AAD4RA53_9BILA</name>
<evidence type="ECO:0000313" key="1">
    <source>
        <dbReference type="EMBL" id="KAI1720237.1"/>
    </source>
</evidence>
<sequence>MPHICTNPNQASCAHPLQTKHDSAFAVVSLFSRLKTTTIEDELQRVPDFFGRRISPPEPLCAFPFSLALATSAD</sequence>
<dbReference type="AlphaFoldDB" id="A0AAD4RA53"/>
<evidence type="ECO:0000313" key="2">
    <source>
        <dbReference type="Proteomes" id="UP001201812"/>
    </source>
</evidence>
<accession>A0AAD4RA53</accession>